<proteinExistence type="predicted"/>
<organism evidence="1">
    <name type="scientific">uncultured Segetibacter sp</name>
    <dbReference type="NCBI Taxonomy" id="481133"/>
    <lineage>
        <taxon>Bacteria</taxon>
        <taxon>Pseudomonadati</taxon>
        <taxon>Bacteroidota</taxon>
        <taxon>Chitinophagia</taxon>
        <taxon>Chitinophagales</taxon>
        <taxon>Chitinophagaceae</taxon>
        <taxon>Segetibacter</taxon>
        <taxon>environmental samples</taxon>
    </lineage>
</organism>
<reference evidence="1" key="1">
    <citation type="submission" date="2020-02" db="EMBL/GenBank/DDBJ databases">
        <authorList>
            <person name="Meier V. D."/>
        </authorList>
    </citation>
    <scope>NUCLEOTIDE SEQUENCE</scope>
    <source>
        <strain evidence="1">AVDCRST_MAG96</strain>
    </source>
</reference>
<name>A0A6J4SKM0_9BACT</name>
<dbReference type="EMBL" id="CADCVN010000774">
    <property type="protein sequence ID" value="CAA9501768.1"/>
    <property type="molecule type" value="Genomic_DNA"/>
</dbReference>
<dbReference type="AlphaFoldDB" id="A0A6J4SKM0"/>
<sequence length="68" mass="8067">MADKIKLIWRRLEAGAKILSSEACNMFILKMENAAIILRNAQFVKFFVFNMMMQDDVDEEHKKMIRNE</sequence>
<evidence type="ECO:0000313" key="1">
    <source>
        <dbReference type="EMBL" id="CAA9501768.1"/>
    </source>
</evidence>
<gene>
    <name evidence="1" type="ORF">AVDCRST_MAG96-2008</name>
</gene>
<accession>A0A6J4SKM0</accession>
<protein>
    <submittedName>
        <fullName evidence="1">Uncharacterized protein</fullName>
    </submittedName>
</protein>
<feature type="non-terminal residue" evidence="1">
    <location>
        <position position="68"/>
    </location>
</feature>